<keyword evidence="5 7" id="KW-1133">Transmembrane helix</keyword>
<dbReference type="Proteomes" id="UP001236404">
    <property type="component" value="Unassembled WGS sequence"/>
</dbReference>
<feature type="transmembrane region" description="Helical" evidence="7">
    <location>
        <begin position="51"/>
        <end position="73"/>
    </location>
</feature>
<evidence type="ECO:0000313" key="10">
    <source>
        <dbReference type="Proteomes" id="UP001236404"/>
    </source>
</evidence>
<dbReference type="RefSeq" id="WP_289472383.1">
    <property type="nucleotide sequence ID" value="NZ_JAUCMN010000002.1"/>
</dbReference>
<evidence type="ECO:0000256" key="7">
    <source>
        <dbReference type="SAM" id="Phobius"/>
    </source>
</evidence>
<evidence type="ECO:0000256" key="5">
    <source>
        <dbReference type="ARBA" id="ARBA00022989"/>
    </source>
</evidence>
<evidence type="ECO:0000256" key="6">
    <source>
        <dbReference type="ARBA" id="ARBA00023136"/>
    </source>
</evidence>
<feature type="transmembrane region" description="Helical" evidence="7">
    <location>
        <begin position="80"/>
        <end position="101"/>
    </location>
</feature>
<feature type="transmembrane region" description="Helical" evidence="7">
    <location>
        <begin position="330"/>
        <end position="352"/>
    </location>
</feature>
<dbReference type="PANTHER" id="PTHR42718:SF46">
    <property type="entry name" value="BLR6921 PROTEIN"/>
    <property type="match status" value="1"/>
</dbReference>
<feature type="transmembrane region" description="Helical" evidence="7">
    <location>
        <begin position="405"/>
        <end position="426"/>
    </location>
</feature>
<evidence type="ECO:0000256" key="3">
    <source>
        <dbReference type="ARBA" id="ARBA00022475"/>
    </source>
</evidence>
<dbReference type="Gene3D" id="1.20.1250.20">
    <property type="entry name" value="MFS general substrate transporter like domains"/>
    <property type="match status" value="1"/>
</dbReference>
<evidence type="ECO:0000256" key="1">
    <source>
        <dbReference type="ARBA" id="ARBA00004651"/>
    </source>
</evidence>
<keyword evidence="3" id="KW-1003">Cell membrane</keyword>
<comment type="subcellular location">
    <subcellularLocation>
        <location evidence="1">Cell membrane</location>
        <topology evidence="1">Multi-pass membrane protein</topology>
    </subcellularLocation>
</comment>
<feature type="transmembrane region" description="Helical" evidence="7">
    <location>
        <begin position="268"/>
        <end position="293"/>
    </location>
</feature>
<dbReference type="Gene3D" id="1.20.1720.10">
    <property type="entry name" value="Multidrug resistance protein D"/>
    <property type="match status" value="1"/>
</dbReference>
<keyword evidence="2" id="KW-0813">Transport</keyword>
<dbReference type="InterPro" id="IPR011701">
    <property type="entry name" value="MFS"/>
</dbReference>
<dbReference type="Pfam" id="PF07690">
    <property type="entry name" value="MFS_1"/>
    <property type="match status" value="2"/>
</dbReference>
<dbReference type="InterPro" id="IPR020846">
    <property type="entry name" value="MFS_dom"/>
</dbReference>
<feature type="transmembrane region" description="Helical" evidence="7">
    <location>
        <begin position="229"/>
        <end position="247"/>
    </location>
</feature>
<evidence type="ECO:0000256" key="4">
    <source>
        <dbReference type="ARBA" id="ARBA00022692"/>
    </source>
</evidence>
<feature type="transmembrane region" description="Helical" evidence="7">
    <location>
        <begin position="299"/>
        <end position="318"/>
    </location>
</feature>
<dbReference type="EMBL" id="JAUCMN010000002">
    <property type="protein sequence ID" value="MDM7890867.1"/>
    <property type="molecule type" value="Genomic_DNA"/>
</dbReference>
<reference evidence="9 10" key="1">
    <citation type="submission" date="2023-06" db="EMBL/GenBank/DDBJ databases">
        <authorList>
            <person name="Feng G."/>
            <person name="Li J."/>
            <person name="Zhu H."/>
        </authorList>
    </citation>
    <scope>NUCLEOTIDE SEQUENCE [LARGE SCALE GENOMIC DNA]</scope>
    <source>
        <strain evidence="9 10">RHCKG28</strain>
    </source>
</reference>
<sequence length="473" mass="49449">MATMTTTRRRGSTAVAVLVAGTFFMELLDGTILATAAPAMGRDLGVDSAAIGVAITAYLVTLAVFIPVSGWLTDRIGSRTVFAGAIALFTVASALCAASTGLVELTLWRILQGLGGALMVPVGRLVVLRSAGRDQLVTAIAILTWPALAAPIIAPFVGGVLVDTLSWHWIFLVNIPLGVVAFVAALVLVPQERAPERVPFDWLGSLLACFGFGSLVVMASLLALDTIPLVTVVVSGAVGAVCCWLAVRHFRRAPHPIMGLDSFRLETFRVSHAGGSLFRLAVSAVPFVLPLLFQDAWGWSAVLAGSAVLWVFVGNLGIKPMTTPFLRWFGYRPVIVVSSAVAALSVVAMVFLTEDTPFWLLAVLLVVSGAARSVGFTAYNTIAFADVEQADMTPANTLSSTLQQVAAGFGVAVAAVAIRAAAGLGGTGPYDVAFGVIVVLLVVACVEGLLMSRTAGDTVRPAPRVRPVRRART</sequence>
<dbReference type="SUPFAM" id="SSF103473">
    <property type="entry name" value="MFS general substrate transporter"/>
    <property type="match status" value="1"/>
</dbReference>
<evidence type="ECO:0000259" key="8">
    <source>
        <dbReference type="PROSITE" id="PS50850"/>
    </source>
</evidence>
<proteinExistence type="predicted"/>
<keyword evidence="10" id="KW-1185">Reference proteome</keyword>
<evidence type="ECO:0000313" key="9">
    <source>
        <dbReference type="EMBL" id="MDM7890867.1"/>
    </source>
</evidence>
<dbReference type="PROSITE" id="PS50850">
    <property type="entry name" value="MFS"/>
    <property type="match status" value="1"/>
</dbReference>
<dbReference type="PANTHER" id="PTHR42718">
    <property type="entry name" value="MAJOR FACILITATOR SUPERFAMILY MULTIDRUG TRANSPORTER MFSC"/>
    <property type="match status" value="1"/>
</dbReference>
<name>A0ABT7TPQ7_9MICO</name>
<feature type="transmembrane region" description="Helical" evidence="7">
    <location>
        <begin position="202"/>
        <end position="223"/>
    </location>
</feature>
<comment type="caution">
    <text evidence="9">The sequence shown here is derived from an EMBL/GenBank/DDBJ whole genome shotgun (WGS) entry which is preliminary data.</text>
</comment>
<gene>
    <name evidence="9" type="ORF">QUG93_04130</name>
</gene>
<feature type="transmembrane region" description="Helical" evidence="7">
    <location>
        <begin position="358"/>
        <end position="384"/>
    </location>
</feature>
<feature type="domain" description="Major facilitator superfamily (MFS) profile" evidence="8">
    <location>
        <begin position="15"/>
        <end position="456"/>
    </location>
</feature>
<evidence type="ECO:0000256" key="2">
    <source>
        <dbReference type="ARBA" id="ARBA00022448"/>
    </source>
</evidence>
<feature type="transmembrane region" description="Helical" evidence="7">
    <location>
        <begin position="167"/>
        <end position="190"/>
    </location>
</feature>
<feature type="transmembrane region" description="Helical" evidence="7">
    <location>
        <begin position="107"/>
        <end position="127"/>
    </location>
</feature>
<keyword evidence="6 7" id="KW-0472">Membrane</keyword>
<feature type="transmembrane region" description="Helical" evidence="7">
    <location>
        <begin position="139"/>
        <end position="161"/>
    </location>
</feature>
<dbReference type="InterPro" id="IPR036259">
    <property type="entry name" value="MFS_trans_sf"/>
</dbReference>
<protein>
    <submittedName>
        <fullName evidence="9">MFS transporter</fullName>
    </submittedName>
</protein>
<organism evidence="9 10">
    <name type="scientific">Curtobacterium caseinilyticum</name>
    <dbReference type="NCBI Taxonomy" id="3055137"/>
    <lineage>
        <taxon>Bacteria</taxon>
        <taxon>Bacillati</taxon>
        <taxon>Actinomycetota</taxon>
        <taxon>Actinomycetes</taxon>
        <taxon>Micrococcales</taxon>
        <taxon>Microbacteriaceae</taxon>
        <taxon>Curtobacterium</taxon>
    </lineage>
</organism>
<accession>A0ABT7TPQ7</accession>
<keyword evidence="4 7" id="KW-0812">Transmembrane</keyword>
<feature type="transmembrane region" description="Helical" evidence="7">
    <location>
        <begin position="432"/>
        <end position="450"/>
    </location>
</feature>